<evidence type="ECO:0000313" key="4">
    <source>
        <dbReference type="Proteomes" id="UP000281962"/>
    </source>
</evidence>
<evidence type="ECO:0000259" key="2">
    <source>
        <dbReference type="Pfam" id="PF26483"/>
    </source>
</evidence>
<evidence type="ECO:0000259" key="1">
    <source>
        <dbReference type="Pfam" id="PF26482"/>
    </source>
</evidence>
<dbReference type="Pfam" id="PF26483">
    <property type="entry name" value="DUF8155_C"/>
    <property type="match status" value="1"/>
</dbReference>
<evidence type="ECO:0000313" key="3">
    <source>
        <dbReference type="EMBL" id="RLE51228.1"/>
    </source>
</evidence>
<proteinExistence type="predicted"/>
<gene>
    <name evidence="3" type="ORF">DRJ21_00590</name>
</gene>
<name>A0A497EX25_9CREN</name>
<comment type="caution">
    <text evidence="3">The sequence shown here is derived from an EMBL/GenBank/DDBJ whole genome shotgun (WGS) entry which is preliminary data.</text>
</comment>
<dbReference type="Proteomes" id="UP000281962">
    <property type="component" value="Unassembled WGS sequence"/>
</dbReference>
<protein>
    <recommendedName>
        <fullName evidence="5">Peptidase M23 domain-containing protein</fullName>
    </recommendedName>
</protein>
<dbReference type="InterPro" id="IPR058817">
    <property type="entry name" value="DUF8155_C"/>
</dbReference>
<dbReference type="EMBL" id="QMQY01000013">
    <property type="protein sequence ID" value="RLE51228.1"/>
    <property type="molecule type" value="Genomic_DNA"/>
</dbReference>
<dbReference type="AlphaFoldDB" id="A0A497EX25"/>
<feature type="domain" description="DUF8155" evidence="2">
    <location>
        <begin position="164"/>
        <end position="292"/>
    </location>
</feature>
<evidence type="ECO:0008006" key="5">
    <source>
        <dbReference type="Google" id="ProtNLM"/>
    </source>
</evidence>
<organism evidence="3 4">
    <name type="scientific">Thermoproteota archaeon</name>
    <dbReference type="NCBI Taxonomy" id="2056631"/>
    <lineage>
        <taxon>Archaea</taxon>
        <taxon>Thermoproteota</taxon>
    </lineage>
</organism>
<accession>A0A497EX25</accession>
<dbReference type="InterPro" id="IPR058468">
    <property type="entry name" value="DUF8155_N"/>
</dbReference>
<reference evidence="3 4" key="1">
    <citation type="submission" date="2018-06" db="EMBL/GenBank/DDBJ databases">
        <title>Extensive metabolic versatility and redundancy in microbially diverse, dynamic hydrothermal sediments.</title>
        <authorList>
            <person name="Dombrowski N."/>
            <person name="Teske A."/>
            <person name="Baker B.J."/>
        </authorList>
    </citation>
    <scope>NUCLEOTIDE SEQUENCE [LARGE SCALE GENOMIC DNA]</scope>
    <source>
        <strain evidence="3">B30_G17</strain>
    </source>
</reference>
<sequence length="300" mass="34352">MAGNNIVIAECMGFEVKVPKNCWYSFFNSPYPAHRLGSAIDIYFMNNEALFPIDEGVVIDINKFECPKFRSNSTNYDYIIIVQLDVNTALKILHVKPKVNCGDKLFLGDYIGDLIISGYFYPWSNRHMHIEFRPINDAYRALGAYKIDVSPTVKSLINFEGEEDFTYEVYEVYDHYAWLRPASFMEGLPCGLLLNVNDKFHFIDGGIPHYKYGAVLGLFKNSTPKLLYADEIAIGNIFLISDYYCLFKPNCKVFINDLEVMGIGSYINNRNLKVVKINGNWKFNCGDVVKLKFKISFSSP</sequence>
<dbReference type="Pfam" id="PF26482">
    <property type="entry name" value="DUF8155"/>
    <property type="match status" value="1"/>
</dbReference>
<feature type="domain" description="DUF8155" evidence="1">
    <location>
        <begin position="24"/>
        <end position="148"/>
    </location>
</feature>